<dbReference type="Proteomes" id="UP000315995">
    <property type="component" value="Chromosome"/>
</dbReference>
<dbReference type="GO" id="GO:0016787">
    <property type="term" value="F:hydrolase activity"/>
    <property type="evidence" value="ECO:0007669"/>
    <property type="project" value="UniProtKB-KW"/>
</dbReference>
<dbReference type="OrthoDB" id="9775905at2"/>
<evidence type="ECO:0000313" key="3">
    <source>
        <dbReference type="EMBL" id="QDG53997.1"/>
    </source>
</evidence>
<dbReference type="InterPro" id="IPR041072">
    <property type="entry name" value="FAA_hydro_N"/>
</dbReference>
<accession>A0A5B8YDI0</accession>
<dbReference type="AlphaFoldDB" id="A0A4Y6Q186"/>
<dbReference type="PANTHER" id="PTHR43211:SF1">
    <property type="entry name" value="BLL6422 PROTEIN"/>
    <property type="match status" value="1"/>
</dbReference>
<dbReference type="Pfam" id="PF18288">
    <property type="entry name" value="FAA_hydro_N_2"/>
    <property type="match status" value="1"/>
</dbReference>
<reference evidence="3 4" key="1">
    <citation type="submission" date="2019-06" db="EMBL/GenBank/DDBJ databases">
        <title>Persicimonas caeni gen. nov., sp. nov., a predatory bacterium isolated from solar saltern.</title>
        <authorList>
            <person name="Wang S."/>
        </authorList>
    </citation>
    <scope>NUCLEOTIDE SEQUENCE [LARGE SCALE GENOMIC DNA]</scope>
    <source>
        <strain evidence="3 4">YN101</strain>
    </source>
</reference>
<proteinExistence type="predicted"/>
<dbReference type="PANTHER" id="PTHR43211">
    <property type="entry name" value="FUMARYLACETOACETATE HYDROLASE"/>
    <property type="match status" value="1"/>
</dbReference>
<accession>A0A4Y6Q186</accession>
<dbReference type="SUPFAM" id="SSF56529">
    <property type="entry name" value="FAH"/>
    <property type="match status" value="1"/>
</dbReference>
<name>A0A4Y6Q186_PERCE</name>
<protein>
    <submittedName>
        <fullName evidence="3">Fumarylacetoacetate hydrolase family protein</fullName>
    </submittedName>
</protein>
<dbReference type="RefSeq" id="WP_141200447.1">
    <property type="nucleotide sequence ID" value="NZ_CP041186.1"/>
</dbReference>
<dbReference type="EMBL" id="CP041186">
    <property type="protein sequence ID" value="QDG53997.1"/>
    <property type="molecule type" value="Genomic_DNA"/>
</dbReference>
<dbReference type="InterPro" id="IPR011234">
    <property type="entry name" value="Fumarylacetoacetase-like_C"/>
</dbReference>
<dbReference type="Pfam" id="PF01557">
    <property type="entry name" value="FAA_hydrolase"/>
    <property type="match status" value="1"/>
</dbReference>
<keyword evidence="3" id="KW-0378">Hydrolase</keyword>
<evidence type="ECO:0000313" key="4">
    <source>
        <dbReference type="Proteomes" id="UP000315995"/>
    </source>
</evidence>
<evidence type="ECO:0000259" key="1">
    <source>
        <dbReference type="Pfam" id="PF01557"/>
    </source>
</evidence>
<keyword evidence="4" id="KW-1185">Reference proteome</keyword>
<dbReference type="InterPro" id="IPR036663">
    <property type="entry name" value="Fumarylacetoacetase_C_sf"/>
</dbReference>
<sequence>MKLGTLKDGTRDGRLVVVKRDNSVYATADGIAKSMQEALDNWDEAEPKLQELFEKLEAGEVDGEPVDVNDFHSPLPRAYEWIDGSAYINHIVLVRKARDAEPPETLETDPLVYQGGSGHFLAPTEDIPLPNPEWGLDFEAEIAVVMGDTPRGVSKEEAGEHVKLLMLVNDNTFRNLIPGELAKSFGFFQSKPATTFSPFAVTPDELGDKWDGGRVNLPLETDYNGEFFGDPEAGPEMHFSFFDLIQHVTKTRSFTAGTILGSGTVSNEDQSKGSSCLSEKRMLEKIETGEFKTPYMQVGDTVKIEMKDEEGNNIFGTIQQKVVDAS</sequence>
<feature type="domain" description="Fumarylacetoacetase N-terminal" evidence="2">
    <location>
        <begin position="1"/>
        <end position="77"/>
    </location>
</feature>
<dbReference type="Gene3D" id="3.90.850.10">
    <property type="entry name" value="Fumarylacetoacetase-like, C-terminal domain"/>
    <property type="match status" value="1"/>
</dbReference>
<evidence type="ECO:0000259" key="2">
    <source>
        <dbReference type="Pfam" id="PF18288"/>
    </source>
</evidence>
<feature type="domain" description="Fumarylacetoacetase-like C-terminal" evidence="1">
    <location>
        <begin position="82"/>
        <end position="323"/>
    </location>
</feature>
<organism evidence="3 4">
    <name type="scientific">Persicimonas caeni</name>
    <dbReference type="NCBI Taxonomy" id="2292766"/>
    <lineage>
        <taxon>Bacteria</taxon>
        <taxon>Deltaproteobacteria</taxon>
        <taxon>Bradymonadales</taxon>
        <taxon>Bradymonadaceae</taxon>
        <taxon>Persicimonas</taxon>
    </lineage>
</organism>
<gene>
    <name evidence="3" type="ORF">FIV42_25625</name>
</gene>